<evidence type="ECO:0000256" key="1">
    <source>
        <dbReference type="ARBA" id="ARBA00009437"/>
    </source>
</evidence>
<feature type="domain" description="HTH lysR-type" evidence="5">
    <location>
        <begin position="9"/>
        <end position="66"/>
    </location>
</feature>
<comment type="similarity">
    <text evidence="1">Belongs to the LysR transcriptional regulatory family.</text>
</comment>
<dbReference type="PRINTS" id="PR00039">
    <property type="entry name" value="HTHLYSR"/>
</dbReference>
<dbReference type="PROSITE" id="PS50931">
    <property type="entry name" value="HTH_LYSR"/>
    <property type="match status" value="1"/>
</dbReference>
<dbReference type="GO" id="GO:0006351">
    <property type="term" value="P:DNA-templated transcription"/>
    <property type="evidence" value="ECO:0007669"/>
    <property type="project" value="TreeGrafter"/>
</dbReference>
<keyword evidence="4" id="KW-0804">Transcription</keyword>
<evidence type="ECO:0000259" key="5">
    <source>
        <dbReference type="PROSITE" id="PS50931"/>
    </source>
</evidence>
<dbReference type="STRING" id="1082479.SAMN05216241_10195"/>
<dbReference type="InterPro" id="IPR036390">
    <property type="entry name" value="WH_DNA-bd_sf"/>
</dbReference>
<dbReference type="FunFam" id="1.10.10.10:FF:000038">
    <property type="entry name" value="Glycine cleavage system transcriptional activator"/>
    <property type="match status" value="1"/>
</dbReference>
<organism evidence="6 7">
    <name type="scientific">Limimonas halophila</name>
    <dbReference type="NCBI Taxonomy" id="1082479"/>
    <lineage>
        <taxon>Bacteria</taxon>
        <taxon>Pseudomonadati</taxon>
        <taxon>Pseudomonadota</taxon>
        <taxon>Alphaproteobacteria</taxon>
        <taxon>Rhodospirillales</taxon>
        <taxon>Rhodovibrionaceae</taxon>
        <taxon>Limimonas</taxon>
    </lineage>
</organism>
<dbReference type="Proteomes" id="UP000199415">
    <property type="component" value="Unassembled WGS sequence"/>
</dbReference>
<dbReference type="Gene3D" id="3.40.190.10">
    <property type="entry name" value="Periplasmic binding protein-like II"/>
    <property type="match status" value="2"/>
</dbReference>
<dbReference type="AlphaFoldDB" id="A0A1G7L2U6"/>
<dbReference type="OrthoDB" id="9794694at2"/>
<accession>A0A1G7L2U6</accession>
<dbReference type="CDD" id="cd08432">
    <property type="entry name" value="PBP2_GcdR_TrpI_HvrB_AmpR_like"/>
    <property type="match status" value="1"/>
</dbReference>
<dbReference type="Pfam" id="PF00126">
    <property type="entry name" value="HTH_1"/>
    <property type="match status" value="1"/>
</dbReference>
<dbReference type="InterPro" id="IPR000847">
    <property type="entry name" value="LysR_HTH_N"/>
</dbReference>
<dbReference type="SUPFAM" id="SSF46785">
    <property type="entry name" value="Winged helix' DNA-binding domain"/>
    <property type="match status" value="1"/>
</dbReference>
<dbReference type="PANTHER" id="PTHR30537:SF26">
    <property type="entry name" value="GLYCINE CLEAVAGE SYSTEM TRANSCRIPTIONAL ACTIVATOR"/>
    <property type="match status" value="1"/>
</dbReference>
<keyword evidence="3" id="KW-0238">DNA-binding</keyword>
<evidence type="ECO:0000256" key="4">
    <source>
        <dbReference type="ARBA" id="ARBA00023163"/>
    </source>
</evidence>
<dbReference type="InterPro" id="IPR036388">
    <property type="entry name" value="WH-like_DNA-bd_sf"/>
</dbReference>
<protein>
    <submittedName>
        <fullName evidence="6">Transcriptional regulator, LysR family</fullName>
    </submittedName>
</protein>
<dbReference type="InterPro" id="IPR058163">
    <property type="entry name" value="LysR-type_TF_proteobact-type"/>
</dbReference>
<dbReference type="Pfam" id="PF03466">
    <property type="entry name" value="LysR_substrate"/>
    <property type="match status" value="1"/>
</dbReference>
<dbReference type="EMBL" id="FNCE01000001">
    <property type="protein sequence ID" value="SDF43808.1"/>
    <property type="molecule type" value="Genomic_DNA"/>
</dbReference>
<dbReference type="PANTHER" id="PTHR30537">
    <property type="entry name" value="HTH-TYPE TRANSCRIPTIONAL REGULATOR"/>
    <property type="match status" value="1"/>
</dbReference>
<dbReference type="InterPro" id="IPR005119">
    <property type="entry name" value="LysR_subst-bd"/>
</dbReference>
<proteinExistence type="inferred from homology"/>
<evidence type="ECO:0000313" key="6">
    <source>
        <dbReference type="EMBL" id="SDF43808.1"/>
    </source>
</evidence>
<dbReference type="NCBIfam" id="NF008352">
    <property type="entry name" value="PRK11139.1"/>
    <property type="match status" value="1"/>
</dbReference>
<dbReference type="SUPFAM" id="SSF53850">
    <property type="entry name" value="Periplasmic binding protein-like II"/>
    <property type="match status" value="1"/>
</dbReference>
<name>A0A1G7L2U6_9PROT</name>
<evidence type="ECO:0000256" key="3">
    <source>
        <dbReference type="ARBA" id="ARBA00023125"/>
    </source>
</evidence>
<reference evidence="6 7" key="1">
    <citation type="submission" date="2016-10" db="EMBL/GenBank/DDBJ databases">
        <authorList>
            <person name="de Groot N.N."/>
        </authorList>
    </citation>
    <scope>NUCLEOTIDE SEQUENCE [LARGE SCALE GENOMIC DNA]</scope>
    <source>
        <strain evidence="6 7">DSM 25584</strain>
    </source>
</reference>
<evidence type="ECO:0000313" key="7">
    <source>
        <dbReference type="Proteomes" id="UP000199415"/>
    </source>
</evidence>
<gene>
    <name evidence="6" type="ORF">SAMN05216241_10195</name>
</gene>
<dbReference type="RefSeq" id="WP_090018160.1">
    <property type="nucleotide sequence ID" value="NZ_FNCE01000001.1"/>
</dbReference>
<keyword evidence="7" id="KW-1185">Reference proteome</keyword>
<dbReference type="Gene3D" id="1.10.10.10">
    <property type="entry name" value="Winged helix-like DNA-binding domain superfamily/Winged helix DNA-binding domain"/>
    <property type="match status" value="1"/>
</dbReference>
<keyword evidence="2" id="KW-0805">Transcription regulation</keyword>
<dbReference type="FunFam" id="3.40.190.10:FF:000017">
    <property type="entry name" value="Glycine cleavage system transcriptional activator"/>
    <property type="match status" value="1"/>
</dbReference>
<dbReference type="GO" id="GO:0043565">
    <property type="term" value="F:sequence-specific DNA binding"/>
    <property type="evidence" value="ECO:0007669"/>
    <property type="project" value="TreeGrafter"/>
</dbReference>
<evidence type="ECO:0000256" key="2">
    <source>
        <dbReference type="ARBA" id="ARBA00023015"/>
    </source>
</evidence>
<sequence>MATLNRTLPPLAALVAFEAVARHLSVTKAAGELCLTQAAVSRKTRALEDDLGVRLFQRLHRGLRLTPEGERLQAAVSASLGRIAETADQLRQRGRSAQVTVATSVAFATYWLMPRIPNFRAAHPDIELRITAFDPYVDPVREGVDAAIRYGGGDWPGLETTRLFADEIFPVCSPAYLRAHPGLTSLDALAEHTLLHLDVSYQDWVDWGEWFRAQGRAAPGHRSGLLFNTYTLLIQAAVAGQGVALGWRHLVQDFLEAGQLVRPIAPTMQPRGAYHLVHPAGTALAPETQTFVDWVLDEAAPEPDGA</sequence>
<dbReference type="GO" id="GO:0003700">
    <property type="term" value="F:DNA-binding transcription factor activity"/>
    <property type="evidence" value="ECO:0007669"/>
    <property type="project" value="InterPro"/>
</dbReference>